<name>A0A0D0E2Z3_9AGAM</name>
<keyword evidence="2" id="KW-1185">Reference proteome</keyword>
<reference evidence="1 2" key="1">
    <citation type="submission" date="2014-04" db="EMBL/GenBank/DDBJ databases">
        <authorList>
            <consortium name="DOE Joint Genome Institute"/>
            <person name="Kuo A."/>
            <person name="Kohler A."/>
            <person name="Jargeat P."/>
            <person name="Nagy L.G."/>
            <person name="Floudas D."/>
            <person name="Copeland A."/>
            <person name="Barry K.W."/>
            <person name="Cichocki N."/>
            <person name="Veneault-Fourrey C."/>
            <person name="LaButti K."/>
            <person name="Lindquist E.A."/>
            <person name="Lipzen A."/>
            <person name="Lundell T."/>
            <person name="Morin E."/>
            <person name="Murat C."/>
            <person name="Sun H."/>
            <person name="Tunlid A."/>
            <person name="Henrissat B."/>
            <person name="Grigoriev I.V."/>
            <person name="Hibbett D.S."/>
            <person name="Martin F."/>
            <person name="Nordberg H.P."/>
            <person name="Cantor M.N."/>
            <person name="Hua S.X."/>
        </authorList>
    </citation>
    <scope>NUCLEOTIDE SEQUENCE [LARGE SCALE GENOMIC DNA]</scope>
    <source>
        <strain evidence="1 2">Ve08.2h10</strain>
    </source>
</reference>
<dbReference type="AlphaFoldDB" id="A0A0D0E2Z3"/>
<gene>
    <name evidence="1" type="ORF">PAXRUDRAFT_141365</name>
</gene>
<sequence>VQIPTALCAVHNFICHHNPSEADSTVSLVSIDQDDSIYLACKVAVTLRAATWRLAK</sequence>
<dbReference type="OrthoDB" id="2691075at2759"/>
<reference evidence="2" key="2">
    <citation type="submission" date="2015-01" db="EMBL/GenBank/DDBJ databases">
        <title>Evolutionary Origins and Diversification of the Mycorrhizal Mutualists.</title>
        <authorList>
            <consortium name="DOE Joint Genome Institute"/>
            <consortium name="Mycorrhizal Genomics Consortium"/>
            <person name="Kohler A."/>
            <person name="Kuo A."/>
            <person name="Nagy L.G."/>
            <person name="Floudas D."/>
            <person name="Copeland A."/>
            <person name="Barry K.W."/>
            <person name="Cichocki N."/>
            <person name="Veneault-Fourrey C."/>
            <person name="LaButti K."/>
            <person name="Lindquist E.A."/>
            <person name="Lipzen A."/>
            <person name="Lundell T."/>
            <person name="Morin E."/>
            <person name="Murat C."/>
            <person name="Riley R."/>
            <person name="Ohm R."/>
            <person name="Sun H."/>
            <person name="Tunlid A."/>
            <person name="Henrissat B."/>
            <person name="Grigoriev I.V."/>
            <person name="Hibbett D.S."/>
            <person name="Martin F."/>
        </authorList>
    </citation>
    <scope>NUCLEOTIDE SEQUENCE [LARGE SCALE GENOMIC DNA]</scope>
    <source>
        <strain evidence="2">Ve08.2h10</strain>
    </source>
</reference>
<proteinExistence type="predicted"/>
<evidence type="ECO:0000313" key="2">
    <source>
        <dbReference type="Proteomes" id="UP000054538"/>
    </source>
</evidence>
<organism evidence="1 2">
    <name type="scientific">Paxillus rubicundulus Ve08.2h10</name>
    <dbReference type="NCBI Taxonomy" id="930991"/>
    <lineage>
        <taxon>Eukaryota</taxon>
        <taxon>Fungi</taxon>
        <taxon>Dikarya</taxon>
        <taxon>Basidiomycota</taxon>
        <taxon>Agaricomycotina</taxon>
        <taxon>Agaricomycetes</taxon>
        <taxon>Agaricomycetidae</taxon>
        <taxon>Boletales</taxon>
        <taxon>Paxilineae</taxon>
        <taxon>Paxillaceae</taxon>
        <taxon>Paxillus</taxon>
    </lineage>
</organism>
<evidence type="ECO:0000313" key="1">
    <source>
        <dbReference type="EMBL" id="KIK95154.1"/>
    </source>
</evidence>
<feature type="non-terminal residue" evidence="1">
    <location>
        <position position="1"/>
    </location>
</feature>
<dbReference type="EMBL" id="KN825061">
    <property type="protein sequence ID" value="KIK95154.1"/>
    <property type="molecule type" value="Genomic_DNA"/>
</dbReference>
<dbReference type="Proteomes" id="UP000054538">
    <property type="component" value="Unassembled WGS sequence"/>
</dbReference>
<protein>
    <submittedName>
        <fullName evidence="1">Uncharacterized protein</fullName>
    </submittedName>
</protein>
<accession>A0A0D0E2Z3</accession>
<dbReference type="HOGENOM" id="CLU_3019957_0_0_1"/>
<dbReference type="InParanoid" id="A0A0D0E2Z3"/>